<dbReference type="Proteomes" id="UP000031866">
    <property type="component" value="Chromosome"/>
</dbReference>
<evidence type="ECO:0000313" key="1">
    <source>
        <dbReference type="EMBL" id="AJG97141.1"/>
    </source>
</evidence>
<dbReference type="AlphaFoldDB" id="A0A0B5QFW0"/>
<dbReference type="RefSeq" id="WP_041893836.1">
    <property type="nucleotide sequence ID" value="NZ_CP010086.2"/>
</dbReference>
<dbReference type="STRING" id="1520.LF65_00502"/>
<sequence>MYFNIPGAKDILIKNLTGEDLKDIYLSFEGIEKHPLKISNIRKDGQVVKTLVLSYLNRVTELKLCYYNYGQKQEIVVYNELSKKDLRKLILEIGKENGKLKVRTTVEEKYI</sequence>
<protein>
    <submittedName>
        <fullName evidence="1">Uncharacterized protein</fullName>
    </submittedName>
</protein>
<name>A0A0B5QFW0_CLOBE</name>
<proteinExistence type="predicted"/>
<accession>A0A0B5QFW0</accession>
<reference evidence="2" key="1">
    <citation type="submission" date="2014-12" db="EMBL/GenBank/DDBJ databases">
        <title>Genome sequence of Clostridium beijerinckii strain 59B.</title>
        <authorList>
            <person name="Little G.T."/>
            <person name="Minton N.P."/>
        </authorList>
    </citation>
    <scope>NUCLEOTIDE SEQUENCE [LARGE SCALE GENOMIC DNA]</scope>
    <source>
        <strain evidence="2">59B</strain>
    </source>
</reference>
<organism evidence="1 2">
    <name type="scientific">Clostridium beijerinckii</name>
    <name type="common">Clostridium MP</name>
    <dbReference type="NCBI Taxonomy" id="1520"/>
    <lineage>
        <taxon>Bacteria</taxon>
        <taxon>Bacillati</taxon>
        <taxon>Bacillota</taxon>
        <taxon>Clostridia</taxon>
        <taxon>Eubacteriales</taxon>
        <taxon>Clostridiaceae</taxon>
        <taxon>Clostridium</taxon>
    </lineage>
</organism>
<dbReference type="OrthoDB" id="1910789at2"/>
<dbReference type="EMBL" id="CP010086">
    <property type="protein sequence ID" value="AJG97141.1"/>
    <property type="molecule type" value="Genomic_DNA"/>
</dbReference>
<dbReference type="KEGG" id="cbei:LF65_00502"/>
<gene>
    <name evidence="1" type="ORF">LF65_00502</name>
</gene>
<evidence type="ECO:0000313" key="2">
    <source>
        <dbReference type="Proteomes" id="UP000031866"/>
    </source>
</evidence>